<evidence type="ECO:0000256" key="1">
    <source>
        <dbReference type="SAM" id="Phobius"/>
    </source>
</evidence>
<keyword evidence="1" id="KW-0472">Membrane</keyword>
<organism evidence="2 3">
    <name type="scientific">Moraxella equi</name>
    <dbReference type="NCBI Taxonomy" id="60442"/>
    <lineage>
        <taxon>Bacteria</taxon>
        <taxon>Pseudomonadati</taxon>
        <taxon>Pseudomonadota</taxon>
        <taxon>Gammaproteobacteria</taxon>
        <taxon>Moraxellales</taxon>
        <taxon>Moraxellaceae</taxon>
        <taxon>Moraxella</taxon>
    </lineage>
</organism>
<name>A0A378QQF9_9GAMM</name>
<evidence type="ECO:0000313" key="3">
    <source>
        <dbReference type="Proteomes" id="UP000254618"/>
    </source>
</evidence>
<gene>
    <name evidence="2" type="ORF">NCTC11012_01339</name>
</gene>
<keyword evidence="1" id="KW-1133">Transmembrane helix</keyword>
<evidence type="ECO:0000313" key="2">
    <source>
        <dbReference type="EMBL" id="STZ03107.1"/>
    </source>
</evidence>
<feature type="transmembrane region" description="Helical" evidence="1">
    <location>
        <begin position="24"/>
        <end position="42"/>
    </location>
</feature>
<sequence>MLALLALFIGIVIALCFLIPIIGIPLLILGVFLYHFTIGYVIEVRKIYKEHQKNLI</sequence>
<accession>A0A378QQF9</accession>
<dbReference type="EMBL" id="UGQF01000001">
    <property type="protein sequence ID" value="STZ03107.1"/>
    <property type="molecule type" value="Genomic_DNA"/>
</dbReference>
<proteinExistence type="predicted"/>
<protein>
    <submittedName>
        <fullName evidence="2">Uncharacterized protein</fullName>
    </submittedName>
</protein>
<dbReference type="AlphaFoldDB" id="A0A378QQF9"/>
<dbReference type="Proteomes" id="UP000254618">
    <property type="component" value="Unassembled WGS sequence"/>
</dbReference>
<dbReference type="RefSeq" id="WP_158080702.1">
    <property type="nucleotide sequence ID" value="NZ_MXAP01000063.1"/>
</dbReference>
<reference evidence="2 3" key="1">
    <citation type="submission" date="2018-06" db="EMBL/GenBank/DDBJ databases">
        <authorList>
            <consortium name="Pathogen Informatics"/>
            <person name="Doyle S."/>
        </authorList>
    </citation>
    <scope>NUCLEOTIDE SEQUENCE [LARGE SCALE GENOMIC DNA]</scope>
    <source>
        <strain evidence="2 3">NCTC11012</strain>
    </source>
</reference>
<keyword evidence="1" id="KW-0812">Transmembrane</keyword>